<sequence>MEEPLLVTCIRRLHKVQFLRLSTFCLIIVHIVN</sequence>
<evidence type="ECO:0000313" key="1">
    <source>
        <dbReference type="EMBL" id="CDW42780.1"/>
    </source>
</evidence>
<name>A0A0K2UXG1_LEPSM</name>
<organism evidence="1">
    <name type="scientific">Lepeophtheirus salmonis</name>
    <name type="common">Salmon louse</name>
    <name type="synonym">Caligus salmonis</name>
    <dbReference type="NCBI Taxonomy" id="72036"/>
    <lineage>
        <taxon>Eukaryota</taxon>
        <taxon>Metazoa</taxon>
        <taxon>Ecdysozoa</taxon>
        <taxon>Arthropoda</taxon>
        <taxon>Crustacea</taxon>
        <taxon>Multicrustacea</taxon>
        <taxon>Hexanauplia</taxon>
        <taxon>Copepoda</taxon>
        <taxon>Siphonostomatoida</taxon>
        <taxon>Caligidae</taxon>
        <taxon>Lepeophtheirus</taxon>
    </lineage>
</organism>
<dbReference type="EMBL" id="HACA01025419">
    <property type="protein sequence ID" value="CDW42780.1"/>
    <property type="molecule type" value="Transcribed_RNA"/>
</dbReference>
<reference evidence="1" key="1">
    <citation type="submission" date="2014-05" db="EMBL/GenBank/DDBJ databases">
        <authorList>
            <person name="Chronopoulou M."/>
        </authorList>
    </citation>
    <scope>NUCLEOTIDE SEQUENCE</scope>
    <source>
        <tissue evidence="1">Whole organism</tissue>
    </source>
</reference>
<protein>
    <submittedName>
        <fullName evidence="1">Uncharacterized protein</fullName>
    </submittedName>
</protein>
<accession>A0A0K2UXG1</accession>
<proteinExistence type="predicted"/>
<dbReference type="AlphaFoldDB" id="A0A0K2UXG1"/>